<protein>
    <submittedName>
        <fullName evidence="2">Uncharacterized protein</fullName>
    </submittedName>
</protein>
<gene>
    <name evidence="2" type="ORF">Lalb_Chr02g0141151</name>
</gene>
<keyword evidence="3" id="KW-1185">Reference proteome</keyword>
<keyword evidence="1" id="KW-0812">Transmembrane</keyword>
<organism evidence="2 3">
    <name type="scientific">Lupinus albus</name>
    <name type="common">White lupine</name>
    <name type="synonym">Lupinus termis</name>
    <dbReference type="NCBI Taxonomy" id="3870"/>
    <lineage>
        <taxon>Eukaryota</taxon>
        <taxon>Viridiplantae</taxon>
        <taxon>Streptophyta</taxon>
        <taxon>Embryophyta</taxon>
        <taxon>Tracheophyta</taxon>
        <taxon>Spermatophyta</taxon>
        <taxon>Magnoliopsida</taxon>
        <taxon>eudicotyledons</taxon>
        <taxon>Gunneridae</taxon>
        <taxon>Pentapetalae</taxon>
        <taxon>rosids</taxon>
        <taxon>fabids</taxon>
        <taxon>Fabales</taxon>
        <taxon>Fabaceae</taxon>
        <taxon>Papilionoideae</taxon>
        <taxon>50 kb inversion clade</taxon>
        <taxon>genistoids sensu lato</taxon>
        <taxon>core genistoids</taxon>
        <taxon>Genisteae</taxon>
        <taxon>Lupinus</taxon>
    </lineage>
</organism>
<keyword evidence="1" id="KW-0472">Membrane</keyword>
<proteinExistence type="predicted"/>
<name>A0A6A4QWR6_LUPAL</name>
<accession>A0A6A4QWR6</accession>
<evidence type="ECO:0000256" key="1">
    <source>
        <dbReference type="SAM" id="Phobius"/>
    </source>
</evidence>
<dbReference type="Proteomes" id="UP000447434">
    <property type="component" value="Chromosome 2"/>
</dbReference>
<dbReference type="EMBL" id="WOCE01000002">
    <property type="protein sequence ID" value="KAE9618290.1"/>
    <property type="molecule type" value="Genomic_DNA"/>
</dbReference>
<evidence type="ECO:0000313" key="2">
    <source>
        <dbReference type="EMBL" id="KAE9618290.1"/>
    </source>
</evidence>
<reference evidence="3" key="1">
    <citation type="journal article" date="2020" name="Nat. Commun.">
        <title>Genome sequence of the cluster root forming white lupin.</title>
        <authorList>
            <person name="Hufnagel B."/>
            <person name="Marques A."/>
            <person name="Soriano A."/>
            <person name="Marques L."/>
            <person name="Divol F."/>
            <person name="Doumas P."/>
            <person name="Sallet E."/>
            <person name="Mancinotti D."/>
            <person name="Carrere S."/>
            <person name="Marande W."/>
            <person name="Arribat S."/>
            <person name="Keller J."/>
            <person name="Huneau C."/>
            <person name="Blein T."/>
            <person name="Aime D."/>
            <person name="Laguerre M."/>
            <person name="Taylor J."/>
            <person name="Schubert V."/>
            <person name="Nelson M."/>
            <person name="Geu-Flores F."/>
            <person name="Crespi M."/>
            <person name="Gallardo-Guerrero K."/>
            <person name="Delaux P.-M."/>
            <person name="Salse J."/>
            <person name="Berges H."/>
            <person name="Guyot R."/>
            <person name="Gouzy J."/>
            <person name="Peret B."/>
        </authorList>
    </citation>
    <scope>NUCLEOTIDE SEQUENCE [LARGE SCALE GENOMIC DNA]</scope>
    <source>
        <strain evidence="3">cv. Amiga</strain>
    </source>
</reference>
<keyword evidence="1" id="KW-1133">Transmembrane helix</keyword>
<sequence length="64" mass="7491">MRGCKKFYLWAKTLCSFFFLASSYLLFCNSTCYLCLLSEAFQGICDDVADDFNWLLIVIRFSTF</sequence>
<dbReference type="AlphaFoldDB" id="A0A6A4QWR6"/>
<evidence type="ECO:0000313" key="3">
    <source>
        <dbReference type="Proteomes" id="UP000447434"/>
    </source>
</evidence>
<feature type="transmembrane region" description="Helical" evidence="1">
    <location>
        <begin position="7"/>
        <end position="27"/>
    </location>
</feature>
<comment type="caution">
    <text evidence="2">The sequence shown here is derived from an EMBL/GenBank/DDBJ whole genome shotgun (WGS) entry which is preliminary data.</text>
</comment>